<dbReference type="STRING" id="71717.A0A4Y7S514"/>
<dbReference type="SUPFAM" id="SSF56112">
    <property type="entry name" value="Protein kinase-like (PK-like)"/>
    <property type="match status" value="1"/>
</dbReference>
<dbReference type="PANTHER" id="PTHR38248">
    <property type="entry name" value="FUNK1 6"/>
    <property type="match status" value="1"/>
</dbReference>
<dbReference type="GO" id="GO:0004672">
    <property type="term" value="F:protein kinase activity"/>
    <property type="evidence" value="ECO:0007669"/>
    <property type="project" value="InterPro"/>
</dbReference>
<feature type="non-terminal residue" evidence="2">
    <location>
        <position position="126"/>
    </location>
</feature>
<evidence type="ECO:0000259" key="1">
    <source>
        <dbReference type="PROSITE" id="PS50011"/>
    </source>
</evidence>
<dbReference type="InterPro" id="IPR000719">
    <property type="entry name" value="Prot_kinase_dom"/>
</dbReference>
<dbReference type="AlphaFoldDB" id="A0A4Y7S514"/>
<dbReference type="OrthoDB" id="5569250at2759"/>
<feature type="domain" description="Protein kinase" evidence="1">
    <location>
        <begin position="1"/>
        <end position="126"/>
    </location>
</feature>
<dbReference type="PROSITE" id="PS50011">
    <property type="entry name" value="PROTEIN_KINASE_DOM"/>
    <property type="match status" value="1"/>
</dbReference>
<sequence length="126" mass="14121">VPVFTSHTHIGILGHAMLWSVGIRHGDISDNNLMWDPKTQKPKLCDFDLSHLCEKPRRGVEEVGPNGPTGFSNTGTWIFMAAELLSRPAMAGKVKRVYRHEVEAFIAVLVWILCRYQDGKLRASPP</sequence>
<evidence type="ECO:0000313" key="3">
    <source>
        <dbReference type="Proteomes" id="UP000298030"/>
    </source>
</evidence>
<organism evidence="2 3">
    <name type="scientific">Coprinellus micaceus</name>
    <name type="common">Glistening ink-cap mushroom</name>
    <name type="synonym">Coprinus micaceus</name>
    <dbReference type="NCBI Taxonomy" id="71717"/>
    <lineage>
        <taxon>Eukaryota</taxon>
        <taxon>Fungi</taxon>
        <taxon>Dikarya</taxon>
        <taxon>Basidiomycota</taxon>
        <taxon>Agaricomycotina</taxon>
        <taxon>Agaricomycetes</taxon>
        <taxon>Agaricomycetidae</taxon>
        <taxon>Agaricales</taxon>
        <taxon>Agaricineae</taxon>
        <taxon>Psathyrellaceae</taxon>
        <taxon>Coprinellus</taxon>
    </lineage>
</organism>
<name>A0A4Y7S514_COPMI</name>
<dbReference type="Proteomes" id="UP000298030">
    <property type="component" value="Unassembled WGS sequence"/>
</dbReference>
<feature type="non-terminal residue" evidence="2">
    <location>
        <position position="1"/>
    </location>
</feature>
<dbReference type="InterPro" id="IPR011009">
    <property type="entry name" value="Kinase-like_dom_sf"/>
</dbReference>
<reference evidence="2 3" key="1">
    <citation type="journal article" date="2019" name="Nat. Ecol. Evol.">
        <title>Megaphylogeny resolves global patterns of mushroom evolution.</title>
        <authorList>
            <person name="Varga T."/>
            <person name="Krizsan K."/>
            <person name="Foldi C."/>
            <person name="Dima B."/>
            <person name="Sanchez-Garcia M."/>
            <person name="Sanchez-Ramirez S."/>
            <person name="Szollosi G.J."/>
            <person name="Szarkandi J.G."/>
            <person name="Papp V."/>
            <person name="Albert L."/>
            <person name="Andreopoulos W."/>
            <person name="Angelini C."/>
            <person name="Antonin V."/>
            <person name="Barry K.W."/>
            <person name="Bougher N.L."/>
            <person name="Buchanan P."/>
            <person name="Buyck B."/>
            <person name="Bense V."/>
            <person name="Catcheside P."/>
            <person name="Chovatia M."/>
            <person name="Cooper J."/>
            <person name="Damon W."/>
            <person name="Desjardin D."/>
            <person name="Finy P."/>
            <person name="Geml J."/>
            <person name="Haridas S."/>
            <person name="Hughes K."/>
            <person name="Justo A."/>
            <person name="Karasinski D."/>
            <person name="Kautmanova I."/>
            <person name="Kiss B."/>
            <person name="Kocsube S."/>
            <person name="Kotiranta H."/>
            <person name="LaButti K.M."/>
            <person name="Lechner B.E."/>
            <person name="Liimatainen K."/>
            <person name="Lipzen A."/>
            <person name="Lukacs Z."/>
            <person name="Mihaltcheva S."/>
            <person name="Morgado L.N."/>
            <person name="Niskanen T."/>
            <person name="Noordeloos M.E."/>
            <person name="Ohm R.A."/>
            <person name="Ortiz-Santana B."/>
            <person name="Ovrebo C."/>
            <person name="Racz N."/>
            <person name="Riley R."/>
            <person name="Savchenko A."/>
            <person name="Shiryaev A."/>
            <person name="Soop K."/>
            <person name="Spirin V."/>
            <person name="Szebenyi C."/>
            <person name="Tomsovsky M."/>
            <person name="Tulloss R.E."/>
            <person name="Uehling J."/>
            <person name="Grigoriev I.V."/>
            <person name="Vagvolgyi C."/>
            <person name="Papp T."/>
            <person name="Martin F.M."/>
            <person name="Miettinen O."/>
            <person name="Hibbett D.S."/>
            <person name="Nagy L.G."/>
        </authorList>
    </citation>
    <scope>NUCLEOTIDE SEQUENCE [LARGE SCALE GENOMIC DNA]</scope>
    <source>
        <strain evidence="2 3">FP101781</strain>
    </source>
</reference>
<dbReference type="EMBL" id="QPFP01000332">
    <property type="protein sequence ID" value="TEB16323.1"/>
    <property type="molecule type" value="Genomic_DNA"/>
</dbReference>
<comment type="caution">
    <text evidence="2">The sequence shown here is derived from an EMBL/GenBank/DDBJ whole genome shotgun (WGS) entry which is preliminary data.</text>
</comment>
<protein>
    <recommendedName>
        <fullName evidence="1">Protein kinase domain-containing protein</fullName>
    </recommendedName>
</protein>
<dbReference type="Gene3D" id="1.10.510.10">
    <property type="entry name" value="Transferase(Phosphotransferase) domain 1"/>
    <property type="match status" value="1"/>
</dbReference>
<accession>A0A4Y7S514</accession>
<proteinExistence type="predicted"/>
<gene>
    <name evidence="2" type="ORF">FA13DRAFT_1599201</name>
</gene>
<dbReference type="PANTHER" id="PTHR38248:SF2">
    <property type="entry name" value="FUNK1 11"/>
    <property type="match status" value="1"/>
</dbReference>
<dbReference type="Pfam" id="PF17667">
    <property type="entry name" value="Pkinase_fungal"/>
    <property type="match status" value="1"/>
</dbReference>
<dbReference type="GO" id="GO:0005524">
    <property type="term" value="F:ATP binding"/>
    <property type="evidence" value="ECO:0007669"/>
    <property type="project" value="InterPro"/>
</dbReference>
<dbReference type="InterPro" id="IPR040976">
    <property type="entry name" value="Pkinase_fungal"/>
</dbReference>
<keyword evidence="3" id="KW-1185">Reference proteome</keyword>
<evidence type="ECO:0000313" key="2">
    <source>
        <dbReference type="EMBL" id="TEB16323.1"/>
    </source>
</evidence>